<dbReference type="Pfam" id="PF16984">
    <property type="entry name" value="Grp7_allergen"/>
    <property type="match status" value="1"/>
</dbReference>
<dbReference type="Proteomes" id="UP000198287">
    <property type="component" value="Unassembled WGS sequence"/>
</dbReference>
<dbReference type="Gene3D" id="3.15.10.50">
    <property type="match status" value="1"/>
</dbReference>
<comment type="caution">
    <text evidence="1">The sequence shown here is derived from an EMBL/GenBank/DDBJ whole genome shotgun (WGS) entry which is preliminary data.</text>
</comment>
<dbReference type="InterPro" id="IPR038602">
    <property type="entry name" value="Mite_allergen_7_sf"/>
</dbReference>
<dbReference type="InterPro" id="IPR020234">
    <property type="entry name" value="Mite_allergen_group-7"/>
</dbReference>
<organism evidence="1 2">
    <name type="scientific">Folsomia candida</name>
    <name type="common">Springtail</name>
    <dbReference type="NCBI Taxonomy" id="158441"/>
    <lineage>
        <taxon>Eukaryota</taxon>
        <taxon>Metazoa</taxon>
        <taxon>Ecdysozoa</taxon>
        <taxon>Arthropoda</taxon>
        <taxon>Hexapoda</taxon>
        <taxon>Collembola</taxon>
        <taxon>Entomobryomorpha</taxon>
        <taxon>Isotomoidea</taxon>
        <taxon>Isotomidae</taxon>
        <taxon>Proisotominae</taxon>
        <taxon>Folsomia</taxon>
    </lineage>
</organism>
<name>A0A226E1N8_FOLCA</name>
<dbReference type="AlphaFoldDB" id="A0A226E1N8"/>
<dbReference type="OrthoDB" id="6419576at2759"/>
<evidence type="ECO:0000313" key="2">
    <source>
        <dbReference type="Proteomes" id="UP000198287"/>
    </source>
</evidence>
<protein>
    <submittedName>
        <fullName evidence="1">Uncharacterized protein</fullName>
    </submittedName>
</protein>
<sequence length="117" mass="13075">MQLGNFEYINTYADSVLENLHDQMVDNGMSLVNLPDTTVNFCKRRLGVTWKGEAQLYNGVLIGLESILQIVGNRVKWKVSSMLEGVIKDLLNEIISKTPLPTTSSSLPDVTKMFLLT</sequence>
<accession>A0A226E1N8</accession>
<dbReference type="EMBL" id="LNIX01000008">
    <property type="protein sequence ID" value="OXA51200.1"/>
    <property type="molecule type" value="Genomic_DNA"/>
</dbReference>
<evidence type="ECO:0000313" key="1">
    <source>
        <dbReference type="EMBL" id="OXA51200.1"/>
    </source>
</evidence>
<keyword evidence="2" id="KW-1185">Reference proteome</keyword>
<proteinExistence type="predicted"/>
<reference evidence="1 2" key="1">
    <citation type="submission" date="2015-12" db="EMBL/GenBank/DDBJ databases">
        <title>The genome of Folsomia candida.</title>
        <authorList>
            <person name="Faddeeva A."/>
            <person name="Derks M.F."/>
            <person name="Anvar Y."/>
            <person name="Smit S."/>
            <person name="Van Straalen N."/>
            <person name="Roelofs D."/>
        </authorList>
    </citation>
    <scope>NUCLEOTIDE SEQUENCE [LARGE SCALE GENOMIC DNA]</scope>
    <source>
        <strain evidence="1 2">VU population</strain>
        <tissue evidence="1">Whole body</tissue>
    </source>
</reference>
<gene>
    <name evidence="1" type="ORF">Fcan01_14246</name>
</gene>